<sequence length="97" mass="10383">MGDDIMGGTDHMAGSVLSSCADRCAYSFLGMSSRGERKGATEGIKGRGEGNGVLLPSMHEVLNEPFLASSLQVVFLFLFFGRLRKGEVRQDGNKVSP</sequence>
<keyword evidence="2" id="KW-1185">Reference proteome</keyword>
<evidence type="ECO:0000313" key="1">
    <source>
        <dbReference type="EMBL" id="GIY05584.1"/>
    </source>
</evidence>
<organism evidence="1 2">
    <name type="scientific">Caerostris darwini</name>
    <dbReference type="NCBI Taxonomy" id="1538125"/>
    <lineage>
        <taxon>Eukaryota</taxon>
        <taxon>Metazoa</taxon>
        <taxon>Ecdysozoa</taxon>
        <taxon>Arthropoda</taxon>
        <taxon>Chelicerata</taxon>
        <taxon>Arachnida</taxon>
        <taxon>Araneae</taxon>
        <taxon>Araneomorphae</taxon>
        <taxon>Entelegynae</taxon>
        <taxon>Araneoidea</taxon>
        <taxon>Araneidae</taxon>
        <taxon>Caerostris</taxon>
    </lineage>
</organism>
<reference evidence="1 2" key="1">
    <citation type="submission" date="2021-06" db="EMBL/GenBank/DDBJ databases">
        <title>Caerostris darwini draft genome.</title>
        <authorList>
            <person name="Kono N."/>
            <person name="Arakawa K."/>
        </authorList>
    </citation>
    <scope>NUCLEOTIDE SEQUENCE [LARGE SCALE GENOMIC DNA]</scope>
</reference>
<protein>
    <submittedName>
        <fullName evidence="1">Uncharacterized protein</fullName>
    </submittedName>
</protein>
<name>A0AAV4Q866_9ARAC</name>
<gene>
    <name evidence="1" type="ORF">CDAR_90851</name>
</gene>
<dbReference type="Proteomes" id="UP001054837">
    <property type="component" value="Unassembled WGS sequence"/>
</dbReference>
<dbReference type="EMBL" id="BPLQ01004108">
    <property type="protein sequence ID" value="GIY05584.1"/>
    <property type="molecule type" value="Genomic_DNA"/>
</dbReference>
<dbReference type="AlphaFoldDB" id="A0AAV4Q866"/>
<comment type="caution">
    <text evidence="1">The sequence shown here is derived from an EMBL/GenBank/DDBJ whole genome shotgun (WGS) entry which is preliminary data.</text>
</comment>
<accession>A0AAV4Q866</accession>
<proteinExistence type="predicted"/>
<evidence type="ECO:0000313" key="2">
    <source>
        <dbReference type="Proteomes" id="UP001054837"/>
    </source>
</evidence>